<feature type="compositionally biased region" description="Basic and acidic residues" evidence="1">
    <location>
        <begin position="57"/>
        <end position="69"/>
    </location>
</feature>
<organism evidence="2 3">
    <name type="scientific">Rotaria magnacalcarata</name>
    <dbReference type="NCBI Taxonomy" id="392030"/>
    <lineage>
        <taxon>Eukaryota</taxon>
        <taxon>Metazoa</taxon>
        <taxon>Spiralia</taxon>
        <taxon>Gnathifera</taxon>
        <taxon>Rotifera</taxon>
        <taxon>Eurotatoria</taxon>
        <taxon>Bdelloidea</taxon>
        <taxon>Philodinida</taxon>
        <taxon>Philodinidae</taxon>
        <taxon>Rotaria</taxon>
    </lineage>
</organism>
<feature type="compositionally biased region" description="Acidic residues" evidence="1">
    <location>
        <begin position="70"/>
        <end position="81"/>
    </location>
</feature>
<feature type="non-terminal residue" evidence="2">
    <location>
        <position position="1"/>
    </location>
</feature>
<feature type="compositionally biased region" description="Polar residues" evidence="1">
    <location>
        <begin position="1"/>
        <end position="12"/>
    </location>
</feature>
<comment type="caution">
    <text evidence="2">The sequence shown here is derived from an EMBL/GenBank/DDBJ whole genome shotgun (WGS) entry which is preliminary data.</text>
</comment>
<proteinExistence type="predicted"/>
<feature type="region of interest" description="Disordered" evidence="1">
    <location>
        <begin position="1"/>
        <end position="81"/>
    </location>
</feature>
<evidence type="ECO:0000313" key="3">
    <source>
        <dbReference type="Proteomes" id="UP000663866"/>
    </source>
</evidence>
<protein>
    <submittedName>
        <fullName evidence="2">Uncharacterized protein</fullName>
    </submittedName>
</protein>
<dbReference type="EMBL" id="CAJOBG010113168">
    <property type="protein sequence ID" value="CAF4748439.1"/>
    <property type="molecule type" value="Genomic_DNA"/>
</dbReference>
<evidence type="ECO:0000313" key="2">
    <source>
        <dbReference type="EMBL" id="CAF4748439.1"/>
    </source>
</evidence>
<accession>A0A821LBF5</accession>
<sequence length="81" mass="9375">GRRTRSSTSQENLIKDSSSDVSPRESSAPAAVNDRRRQRRAQRLPTNQQYDNQAFAEDERPPPHPIERVNEDEEEDEENVQ</sequence>
<keyword evidence="3" id="KW-1185">Reference proteome</keyword>
<feature type="non-terminal residue" evidence="2">
    <location>
        <position position="81"/>
    </location>
</feature>
<evidence type="ECO:0000256" key="1">
    <source>
        <dbReference type="SAM" id="MobiDB-lite"/>
    </source>
</evidence>
<reference evidence="2" key="1">
    <citation type="submission" date="2021-02" db="EMBL/GenBank/DDBJ databases">
        <authorList>
            <person name="Nowell W R."/>
        </authorList>
    </citation>
    <scope>NUCLEOTIDE SEQUENCE</scope>
</reference>
<dbReference type="AlphaFoldDB" id="A0A821LBF5"/>
<dbReference type="Proteomes" id="UP000663866">
    <property type="component" value="Unassembled WGS sequence"/>
</dbReference>
<gene>
    <name evidence="2" type="ORF">OVN521_LOCUS50063</name>
</gene>
<name>A0A821LBF5_9BILA</name>